<dbReference type="Proteomes" id="UP000005239">
    <property type="component" value="Unassembled WGS sequence"/>
</dbReference>
<protein>
    <recommendedName>
        <fullName evidence="1">type I protein arginine methyltransferase</fullName>
        <ecNumber evidence="1">2.1.1.319</ecNumber>
    </recommendedName>
</protein>
<name>A0A2A6B5H7_PRIPA</name>
<dbReference type="GO" id="GO:0032259">
    <property type="term" value="P:methylation"/>
    <property type="evidence" value="ECO:0007669"/>
    <property type="project" value="UniProtKB-KW"/>
</dbReference>
<dbReference type="GO" id="GO:0035242">
    <property type="term" value="F:protein-arginine omega-N asymmetric methyltransferase activity"/>
    <property type="evidence" value="ECO:0000318"/>
    <property type="project" value="GO_Central"/>
</dbReference>
<evidence type="ECO:0000313" key="6">
    <source>
        <dbReference type="EnsemblMetazoa" id="PPA35131.1"/>
    </source>
</evidence>
<dbReference type="PANTHER" id="PTHR11006">
    <property type="entry name" value="PROTEIN ARGININE N-METHYLTRANSFERASE"/>
    <property type="match status" value="1"/>
</dbReference>
<accession>A0A8R1UNE8</accession>
<dbReference type="InterPro" id="IPR029063">
    <property type="entry name" value="SAM-dependent_MTases_sf"/>
</dbReference>
<evidence type="ECO:0000256" key="1">
    <source>
        <dbReference type="ARBA" id="ARBA00011925"/>
    </source>
</evidence>
<dbReference type="GO" id="GO:0006355">
    <property type="term" value="P:regulation of DNA-templated transcription"/>
    <property type="evidence" value="ECO:0000318"/>
    <property type="project" value="GO_Central"/>
</dbReference>
<dbReference type="PROSITE" id="PS51678">
    <property type="entry name" value="SAM_MT_PRMT"/>
    <property type="match status" value="1"/>
</dbReference>
<dbReference type="Gene3D" id="3.40.50.150">
    <property type="entry name" value="Vaccinia Virus protein VP39"/>
    <property type="match status" value="1"/>
</dbReference>
<comment type="catalytic activity">
    <reaction evidence="5">
        <text>L-arginyl-[protein] + S-adenosyl-L-methionine = N(omega)-methyl-L-arginyl-[protein] + S-adenosyl-L-homocysteine + H(+)</text>
        <dbReference type="Rhea" id="RHEA:48100"/>
        <dbReference type="Rhea" id="RHEA-COMP:10532"/>
        <dbReference type="Rhea" id="RHEA-COMP:11990"/>
        <dbReference type="ChEBI" id="CHEBI:15378"/>
        <dbReference type="ChEBI" id="CHEBI:29965"/>
        <dbReference type="ChEBI" id="CHEBI:57856"/>
        <dbReference type="ChEBI" id="CHEBI:59789"/>
        <dbReference type="ChEBI" id="CHEBI:65280"/>
    </reaction>
    <physiologicalReaction direction="left-to-right" evidence="5">
        <dbReference type="Rhea" id="RHEA:48101"/>
    </physiologicalReaction>
</comment>
<dbReference type="InterPro" id="IPR025799">
    <property type="entry name" value="Arg_MeTrfase"/>
</dbReference>
<evidence type="ECO:0000256" key="5">
    <source>
        <dbReference type="ARBA" id="ARBA00049303"/>
    </source>
</evidence>
<dbReference type="FunFam" id="3.40.50.150:FF:000003">
    <property type="entry name" value="Blast:Protein arginine N-methyltransferase 1"/>
    <property type="match status" value="1"/>
</dbReference>
<reference evidence="7" key="1">
    <citation type="journal article" date="2008" name="Nat. Genet.">
        <title>The Pristionchus pacificus genome provides a unique perspective on nematode lifestyle and parasitism.</title>
        <authorList>
            <person name="Dieterich C."/>
            <person name="Clifton S.W."/>
            <person name="Schuster L.N."/>
            <person name="Chinwalla A."/>
            <person name="Delehaunty K."/>
            <person name="Dinkelacker I."/>
            <person name="Fulton L."/>
            <person name="Fulton R."/>
            <person name="Godfrey J."/>
            <person name="Minx P."/>
            <person name="Mitreva M."/>
            <person name="Roeseler W."/>
            <person name="Tian H."/>
            <person name="Witte H."/>
            <person name="Yang S.P."/>
            <person name="Wilson R.K."/>
            <person name="Sommer R.J."/>
        </authorList>
    </citation>
    <scope>NUCLEOTIDE SEQUENCE [LARGE SCALE GENOMIC DNA]</scope>
    <source>
        <strain evidence="7">PS312</strain>
    </source>
</reference>
<reference evidence="6" key="2">
    <citation type="submission" date="2022-06" db="UniProtKB">
        <authorList>
            <consortium name="EnsemblMetazoa"/>
        </authorList>
    </citation>
    <scope>IDENTIFICATION</scope>
    <source>
        <strain evidence="6">PS312</strain>
    </source>
</reference>
<dbReference type="EC" id="2.1.1.319" evidence="1"/>
<proteinExistence type="predicted"/>
<keyword evidence="3" id="KW-0808">Transferase</keyword>
<dbReference type="EnsemblMetazoa" id="PPA35131.1">
    <property type="protein sequence ID" value="PPA35131.1"/>
    <property type="gene ID" value="WBGene00273500"/>
</dbReference>
<dbReference type="GO" id="GO:0006338">
    <property type="term" value="P:chromatin remodeling"/>
    <property type="evidence" value="ECO:0000318"/>
    <property type="project" value="GO_Central"/>
</dbReference>
<gene>
    <name evidence="6" type="primary">WBGene00273500</name>
</gene>
<keyword evidence="4" id="KW-0949">S-adenosyl-L-methionine</keyword>
<keyword evidence="2" id="KW-0489">Methyltransferase</keyword>
<sequence length="303" mass="34686">MNLTAIFSSKGQRRQAAPNDMTSKDYYFDSYAHFGIHQEMLKDEVRTNTYRNSIYHNKHLFKDKIVMNVGFGTGILSMFAAKSGAKRVLAVILYVHSIYFRSSSPTWPFSPDKSSRINLDSIVEVIQCTIEDIKELPFGVEKVDIIISEWMGYCLFYESMLNTVLYARDMWLVPEGALSPDRQSFSSPPSRTDGTRRTRSTVSNLKLLLNKLIWHCNICYRWDNVRKMAITEPLVDVVDNNQVVTGNYCVKEAALTVKKGEELKGVFTCASNARNERDLDFNIKVSFHGEVCDLEEESTYTML</sequence>
<keyword evidence="7" id="KW-1185">Reference proteome</keyword>
<dbReference type="PANTHER" id="PTHR11006:SF124">
    <property type="entry name" value="ARGININE METHYLTRANSFERASE 1-RELATED"/>
    <property type="match status" value="1"/>
</dbReference>
<evidence type="ECO:0000256" key="2">
    <source>
        <dbReference type="ARBA" id="ARBA00022603"/>
    </source>
</evidence>
<organism evidence="6 7">
    <name type="scientific">Pristionchus pacificus</name>
    <name type="common">Parasitic nematode worm</name>
    <dbReference type="NCBI Taxonomy" id="54126"/>
    <lineage>
        <taxon>Eukaryota</taxon>
        <taxon>Metazoa</taxon>
        <taxon>Ecdysozoa</taxon>
        <taxon>Nematoda</taxon>
        <taxon>Chromadorea</taxon>
        <taxon>Rhabditida</taxon>
        <taxon>Rhabditina</taxon>
        <taxon>Diplogasteromorpha</taxon>
        <taxon>Diplogasteroidea</taxon>
        <taxon>Neodiplogasteridae</taxon>
        <taxon>Pristionchus</taxon>
    </lineage>
</organism>
<evidence type="ECO:0000256" key="4">
    <source>
        <dbReference type="ARBA" id="ARBA00022691"/>
    </source>
</evidence>
<dbReference type="GO" id="GO:0042054">
    <property type="term" value="F:histone methyltransferase activity"/>
    <property type="evidence" value="ECO:0000318"/>
    <property type="project" value="GO_Central"/>
</dbReference>
<dbReference type="OrthoDB" id="7848332at2759"/>
<dbReference type="GO" id="GO:0035241">
    <property type="term" value="F:protein-arginine omega-N monomethyltransferase activity"/>
    <property type="evidence" value="ECO:0000318"/>
    <property type="project" value="GO_Central"/>
</dbReference>
<evidence type="ECO:0000256" key="3">
    <source>
        <dbReference type="ARBA" id="ARBA00022679"/>
    </source>
</evidence>
<dbReference type="Gene3D" id="2.70.160.11">
    <property type="entry name" value="Hnrnp arginine n-methyltransferase1"/>
    <property type="match status" value="1"/>
</dbReference>
<dbReference type="AlphaFoldDB" id="A0A2A6B5H7"/>
<accession>A0A2A6B5H7</accession>
<dbReference type="SUPFAM" id="SSF53335">
    <property type="entry name" value="S-adenosyl-L-methionine-dependent methyltransferases"/>
    <property type="match status" value="1"/>
</dbReference>
<dbReference type="GO" id="GO:0005634">
    <property type="term" value="C:nucleus"/>
    <property type="evidence" value="ECO:0000318"/>
    <property type="project" value="GO_Central"/>
</dbReference>
<evidence type="ECO:0000313" key="7">
    <source>
        <dbReference type="Proteomes" id="UP000005239"/>
    </source>
</evidence>